<dbReference type="Proteomes" id="UP001362999">
    <property type="component" value="Unassembled WGS sequence"/>
</dbReference>
<feature type="compositionally biased region" description="Basic and acidic residues" evidence="1">
    <location>
        <begin position="176"/>
        <end position="185"/>
    </location>
</feature>
<accession>A0AAV9ZFQ5</accession>
<dbReference type="AlphaFoldDB" id="A0AAV9ZFQ5"/>
<protein>
    <submittedName>
        <fullName evidence="2">Uncharacterized protein</fullName>
    </submittedName>
</protein>
<evidence type="ECO:0000313" key="3">
    <source>
        <dbReference type="Proteomes" id="UP001362999"/>
    </source>
</evidence>
<dbReference type="EMBL" id="JAWWNJ010000153">
    <property type="protein sequence ID" value="KAK6981080.1"/>
    <property type="molecule type" value="Genomic_DNA"/>
</dbReference>
<feature type="compositionally biased region" description="Low complexity" evidence="1">
    <location>
        <begin position="274"/>
        <end position="283"/>
    </location>
</feature>
<evidence type="ECO:0000313" key="2">
    <source>
        <dbReference type="EMBL" id="KAK6981080.1"/>
    </source>
</evidence>
<feature type="region of interest" description="Disordered" evidence="1">
    <location>
        <begin position="254"/>
        <end position="308"/>
    </location>
</feature>
<feature type="compositionally biased region" description="Basic and acidic residues" evidence="1">
    <location>
        <begin position="198"/>
        <end position="219"/>
    </location>
</feature>
<evidence type="ECO:0000256" key="1">
    <source>
        <dbReference type="SAM" id="MobiDB-lite"/>
    </source>
</evidence>
<proteinExistence type="predicted"/>
<comment type="caution">
    <text evidence="2">The sequence shown here is derived from an EMBL/GenBank/DDBJ whole genome shotgun (WGS) entry which is preliminary data.</text>
</comment>
<feature type="compositionally biased region" description="Basic residues" evidence="1">
    <location>
        <begin position="284"/>
        <end position="295"/>
    </location>
</feature>
<reference evidence="2 3" key="1">
    <citation type="journal article" date="2024" name="J Genomics">
        <title>Draft genome sequencing and assembly of Favolaschia claudopus CIRM-BRFM 2984 isolated from oak limbs.</title>
        <authorList>
            <person name="Navarro D."/>
            <person name="Drula E."/>
            <person name="Chaduli D."/>
            <person name="Cazenave R."/>
            <person name="Ahrendt S."/>
            <person name="Wang J."/>
            <person name="Lipzen A."/>
            <person name="Daum C."/>
            <person name="Barry K."/>
            <person name="Grigoriev I.V."/>
            <person name="Favel A."/>
            <person name="Rosso M.N."/>
            <person name="Martin F."/>
        </authorList>
    </citation>
    <scope>NUCLEOTIDE SEQUENCE [LARGE SCALE GENOMIC DNA]</scope>
    <source>
        <strain evidence="2 3">CIRM-BRFM 2984</strain>
    </source>
</reference>
<gene>
    <name evidence="2" type="ORF">R3P38DRAFT_3464466</name>
</gene>
<sequence>MYYVALALKLRRKNENENICRVIISTNNEIQYRDQTFKYRIDRSERGFIPLSKLTPVFLFFSFRALGFKLRSRVNPACLKHFDFNTVHSSPFVSSSMIHPGPTSTPATPQTSTMLLDILTPYQLSARHTSRKFVRLPAANPDSPPLFVLERGSTVAQSLSKSRLAGLTKAAASSETWRRRERCEEPTLTEAKLASTRQRRETQRGREPRGGKTVEREVGTESGRLGRCVVEADRVVSASALRRRRGKALEWRRGGAGGAGVVQGRRRRGGRVGVGQRSRQGCQGRRRRGGQRMRRSVREVKLSGGRKMQEESTEGWGWAAVVDMYEWGV</sequence>
<feature type="region of interest" description="Disordered" evidence="1">
    <location>
        <begin position="175"/>
        <end position="220"/>
    </location>
</feature>
<keyword evidence="3" id="KW-1185">Reference proteome</keyword>
<name>A0AAV9ZFQ5_9AGAR</name>
<organism evidence="2 3">
    <name type="scientific">Favolaschia claudopus</name>
    <dbReference type="NCBI Taxonomy" id="2862362"/>
    <lineage>
        <taxon>Eukaryota</taxon>
        <taxon>Fungi</taxon>
        <taxon>Dikarya</taxon>
        <taxon>Basidiomycota</taxon>
        <taxon>Agaricomycotina</taxon>
        <taxon>Agaricomycetes</taxon>
        <taxon>Agaricomycetidae</taxon>
        <taxon>Agaricales</taxon>
        <taxon>Marasmiineae</taxon>
        <taxon>Mycenaceae</taxon>
        <taxon>Favolaschia</taxon>
    </lineage>
</organism>